<accession>B2T2U4</accession>
<dbReference type="Proteomes" id="UP000001739">
    <property type="component" value="Chromosome 1"/>
</dbReference>
<dbReference type="PANTHER" id="PTHR35882:SF2">
    <property type="entry name" value="PELA"/>
    <property type="match status" value="1"/>
</dbReference>
<dbReference type="GO" id="GO:0005975">
    <property type="term" value="P:carbohydrate metabolic process"/>
    <property type="evidence" value="ECO:0007669"/>
    <property type="project" value="InterPro"/>
</dbReference>
<dbReference type="AlphaFoldDB" id="B2T2U4"/>
<reference evidence="1 2" key="1">
    <citation type="journal article" date="2011" name="J. Bacteriol.">
        <title>Complete genome sequence of the plant growth-promoting endophyte Burkholderia phytofirmans strain PsJN.</title>
        <authorList>
            <person name="Weilharter A."/>
            <person name="Mitter B."/>
            <person name="Shin M.V."/>
            <person name="Chain P.S."/>
            <person name="Nowak J."/>
            <person name="Sessitsch A."/>
        </authorList>
    </citation>
    <scope>NUCLEOTIDE SEQUENCE [LARGE SCALE GENOMIC DNA]</scope>
    <source>
        <strain evidence="2">DSM 17436 / LMG 22146 / PsJN</strain>
    </source>
</reference>
<dbReference type="PANTHER" id="PTHR35882">
    <property type="entry name" value="PELA"/>
    <property type="match status" value="1"/>
</dbReference>
<sequence>MPTGRLENPQAETFSPTGRTPLAFRLNGEKILAMKKRTRACAGGDSCGVVERAGERFLTRTLIAVVLGAAGIAPLAAHAATHAATQATTQAEAAPSQSAAVAAHSAVSEPNLAFFYAANPPVGELQAFDAVVVDPATGFDPAAHPLAHTTWIARTSGAESAGSADVFLSGQIEPLWQRGYRGFLLDTPAAVAAASRIHQAHPDARLVAGGADVMRNALPVAKSLYAVVGDSLVRGIDDSGQLLDVPEALRAQRVADARAFTQQSGVPVVSVEYCARNDRQCARDTAARVVSTGMLPYVTSKARDVVGIGKIEVLPRKILVVQDRDTKDPLDLSAGVRDLATPLNYMGYDVEYADFSSRLPDGITPDRYAGVVAWIQRGAVPDPEAWQRWIAARMADHVPVAFLGAFGFDAAGSAGAALDLQAVGGTLAAPVTVVKSDPMVGFEISPKPEPRDLQGVRVGSRSQSLLRVSANGVLLDQVALTPWGGYALSPYTVTSLDSIEQERWAIQPMAFMKAALHLQDMPSPSVTTENGRRLFMSHVDGDGFASRAEFPGPDYSGEALYEQIFTRYQVPMTLSVIEGEVGPKGLHPDISPRLEEIARKMFALPHVEIGTHTYSHPFQWEQVDSKTGAQVDRGGGDAAFSLNIPGYHFNIDREITGSIDYINTRLAPPGKKTVLLQWSGDCRPPGFVVRKVYEAGVYNFNGGDTVITRSANSWTNIAPIGVDKGPGAYQVYAPNQDENVYTNDWQGPFYGFQRVLETFSMTDKPLRFKPIDIYYHMYSGTKVASLRALDQIFSAVLKQPVMPVYVSEYIRKVLDWHTFAVAKEVGPQANDWLVRGNGEVRELHWPQAARPSLADASGVTGFSNGPDGTYIHIDGGSARFAIGNATDAAPYIGEANGFVRNFQRTAQGVRFEFAGHYQPFVKLANAQQCKVSVNKQPVATRRDGEFLRFDTPADVGHKLNYQSIEVACGR</sequence>
<name>B2T2U4_PARPJ</name>
<dbReference type="CDD" id="cd10922">
    <property type="entry name" value="CE4_PelA_like_C"/>
    <property type="match status" value="1"/>
</dbReference>
<proteinExistence type="predicted"/>
<dbReference type="InterPro" id="IPR013785">
    <property type="entry name" value="Aldolase_TIM"/>
</dbReference>
<gene>
    <name evidence="1" type="ordered locus">Bphyt_1491</name>
</gene>
<dbReference type="HOGENOM" id="CLU_014516_0_0_4"/>
<dbReference type="eggNOG" id="COG0726">
    <property type="taxonomic scope" value="Bacteria"/>
</dbReference>
<dbReference type="InterPro" id="IPR011330">
    <property type="entry name" value="Glyco_hydro/deAcase_b/a-brl"/>
</dbReference>
<dbReference type="Gene3D" id="3.20.20.70">
    <property type="entry name" value="Aldolase class I"/>
    <property type="match status" value="1"/>
</dbReference>
<organism evidence="1 2">
    <name type="scientific">Paraburkholderia phytofirmans (strain DSM 17436 / LMG 22146 / PsJN)</name>
    <name type="common">Burkholderia phytofirmans</name>
    <dbReference type="NCBI Taxonomy" id="398527"/>
    <lineage>
        <taxon>Bacteria</taxon>
        <taxon>Pseudomonadati</taxon>
        <taxon>Pseudomonadota</taxon>
        <taxon>Betaproteobacteria</taxon>
        <taxon>Burkholderiales</taxon>
        <taxon>Burkholderiaceae</taxon>
        <taxon>Paraburkholderia</taxon>
    </lineage>
</organism>
<dbReference type="KEGG" id="bpy:Bphyt_1491"/>
<dbReference type="SUPFAM" id="SSF51445">
    <property type="entry name" value="(Trans)glycosidases"/>
    <property type="match status" value="1"/>
</dbReference>
<dbReference type="InterPro" id="IPR016925">
    <property type="entry name" value="UCP029570"/>
</dbReference>
<protein>
    <recommendedName>
        <fullName evidence="3">Sugar ABC transporter</fullName>
    </recommendedName>
</protein>
<dbReference type="SUPFAM" id="SSF88713">
    <property type="entry name" value="Glycoside hydrolase/deacetylase"/>
    <property type="match status" value="1"/>
</dbReference>
<evidence type="ECO:0000313" key="1">
    <source>
        <dbReference type="EMBL" id="ACD15905.1"/>
    </source>
</evidence>
<dbReference type="PIRSF" id="PIRSF029570">
    <property type="entry name" value="UCP029570"/>
    <property type="match status" value="1"/>
</dbReference>
<dbReference type="STRING" id="398527.Bphyt_1491"/>
<dbReference type="EMBL" id="CP001052">
    <property type="protein sequence ID" value="ACD15905.1"/>
    <property type="molecule type" value="Genomic_DNA"/>
</dbReference>
<dbReference type="InterPro" id="IPR017853">
    <property type="entry name" value="GH"/>
</dbReference>
<dbReference type="Gene3D" id="3.20.20.370">
    <property type="entry name" value="Glycoside hydrolase/deacetylase"/>
    <property type="match status" value="1"/>
</dbReference>
<evidence type="ECO:0000313" key="2">
    <source>
        <dbReference type="Proteomes" id="UP000001739"/>
    </source>
</evidence>
<evidence type="ECO:0008006" key="3">
    <source>
        <dbReference type="Google" id="ProtNLM"/>
    </source>
</evidence>